<dbReference type="PANTHER" id="PTHR34512:SF30">
    <property type="entry name" value="OUTER MEMBRANE PROTEIN ASSEMBLY FACTOR BAMB"/>
    <property type="match status" value="1"/>
</dbReference>
<dbReference type="Proteomes" id="UP001497525">
    <property type="component" value="Unassembled WGS sequence"/>
</dbReference>
<evidence type="ECO:0000256" key="2">
    <source>
        <dbReference type="SAM" id="SignalP"/>
    </source>
</evidence>
<dbReference type="SUPFAM" id="SSF82171">
    <property type="entry name" value="DPP6 N-terminal domain-like"/>
    <property type="match status" value="1"/>
</dbReference>
<evidence type="ECO:0000313" key="4">
    <source>
        <dbReference type="EMBL" id="CAL5137530.1"/>
    </source>
</evidence>
<dbReference type="Pfam" id="PF06482">
    <property type="entry name" value="Endostatin"/>
    <property type="match status" value="1"/>
</dbReference>
<protein>
    <recommendedName>
        <fullName evidence="3">Collagenase NC10/endostatin domain-containing protein</fullName>
    </recommendedName>
</protein>
<dbReference type="Gene3D" id="3.10.100.10">
    <property type="entry name" value="Mannose-Binding Protein A, subunit A"/>
    <property type="match status" value="1"/>
</dbReference>
<feature type="region of interest" description="Disordered" evidence="1">
    <location>
        <begin position="3062"/>
        <end position="3091"/>
    </location>
</feature>
<reference evidence="4" key="1">
    <citation type="submission" date="2024-06" db="EMBL/GenBank/DDBJ databases">
        <authorList>
            <person name="Liu X."/>
            <person name="Lenzi L."/>
            <person name="Haldenby T S."/>
            <person name="Uol C."/>
        </authorList>
    </citation>
    <scope>NUCLEOTIDE SEQUENCE</scope>
</reference>
<gene>
    <name evidence="4" type="ORF">CDAUBV1_LOCUS11832</name>
</gene>
<evidence type="ECO:0000256" key="1">
    <source>
        <dbReference type="SAM" id="MobiDB-lite"/>
    </source>
</evidence>
<dbReference type="InterPro" id="IPR011044">
    <property type="entry name" value="Quino_amine_DH_bsu"/>
</dbReference>
<feature type="signal peptide" evidence="2">
    <location>
        <begin position="1"/>
        <end position="24"/>
    </location>
</feature>
<dbReference type="SUPFAM" id="SSF56436">
    <property type="entry name" value="C-type lectin-like"/>
    <property type="match status" value="1"/>
</dbReference>
<dbReference type="SUPFAM" id="SSF49899">
    <property type="entry name" value="Concanavalin A-like lectins/glucanases"/>
    <property type="match status" value="1"/>
</dbReference>
<feature type="chain" id="PRO_5043584671" description="Collagenase NC10/endostatin domain-containing protein" evidence="2">
    <location>
        <begin position="25"/>
        <end position="3363"/>
    </location>
</feature>
<dbReference type="SUPFAM" id="SSF50974">
    <property type="entry name" value="Nitrous oxide reductase, N-terminal domain"/>
    <property type="match status" value="3"/>
</dbReference>
<name>A0AAV2TL86_CALDB</name>
<evidence type="ECO:0000313" key="5">
    <source>
        <dbReference type="Proteomes" id="UP001497525"/>
    </source>
</evidence>
<sequence length="3363" mass="358057">MRILSRSIIYHWILLVSFLLTFNSQDVNWDITFLLNRRYDIARADEDFPIALQVPIDGTLYQVPAMRLFPEGQLPNDTFFIHLIFRPNKDALKSAMYLMAIRDPDEILRMSLQILHQSTYQILLSYRPVDSDEEKRIMFSVPWDDGYLHLGILVEPDRIKFFTSCSDVKTVPYHTEPATGLLGTRLFRDGATFYALNSGSSKDPNHFVGYLKSFNFQSTPEAINQMCTKAEPEEGSGEASPPVEFDPNFGNIVVTNAYGNGSTTAVTEVPKPDKGTETQIDRHRFIITKDQDTGAIHVEDTKNGETIAGGQELDSGLVRLPDGREIAPAAEDEGHFMIISTEPPTVYDRRTGEKVPGAQIDEKGIIHLPDGTNAVAASKDADRYLEITDPITGGIQLFDRRRGKPLPSATVEPSGLIRLDNGELVAPASEKGHKYMVLTDDHGNLEAVYSRSSGELIPGAKLDSNGVITFEDGRLGIKPSEEGGRYVTAQDPTTGEVVVLDRRSGGVVEGAVVEENGLIRLADGKHVAPAGAEGSSRYLIVTDAETSVKHVYDRLSGEEIVGATVDERGVITLPDGSVVSSPSESGHRYIISTVGVDNQTVVLDARTGQRVDGAEVMENGLVRLPDGKLVAPGSDVGGHYLVVPGESPEEGPMVFDRRTGEQVLGASVDASGVIHLPDGSMTVVASSDADRYVYVTDRETGAIHVFDRRLGTELQGAVIEPSGLIRLDNGELVAPASEKGHKYMVLTDDHGNLEAVYSRSSGELIPGAKLDSNGVITFEDGRLGIKPSEEGGRYVTAQDPTTGEVVVLDRRSGGVVEGAVVEENGLIRLADGKHVAPAGAEGSSRYLIVTDAETSVKHVYDRLSGEEIVGATVDERGVITLPDGSVVSSPSESGHRYIISTVGVDNQTVVLDARTGQRVDGAEVMENGLVRLPDGKLVAPGSDVGGHYLVVPGESPEEGPMVFDRRTGEQVLGASVDASGVIHLPDGSMTVVASSDADRYVYVTDRETGAIHVFDRRLGTELQGAVIEPSGLIRLDNGELVAPASEKGHKYMVLTDDHGNLEAVYSRSSGELIPGAKLDSNGVITFEDGRLGIKPSEEGGRYVTAQDPTTGEVVVLDRRSGGVVEGAVVEENGLIRLADGKHVAPAGAEGSSRYLIVTDAETSVKHVYDRLSGEEIVGATVDERGVITLPDGSVVSSPSESGHRYIISTVGVDNQTVVLDARTGQRVDGAEVMENGLVRLPDGKLVAPGSDVGGHYLVVPGESPEEGPMVFDRRTGEQVLGASVDASGVIHLPDGSMTVVASSDADRYVYVTDRETGAIHVFDRRLGTELQGAVIEPSGLIRLDNGELVAPASEKGHKYMVLTDDHGNLEAVYSRSSGELIPGAKLDSNGVITFEDGRLGIKPSEEGGRYVTAQDPTTGEVVVLDRRSGGVVEGAVVEENGLIRLADGKHVAPAGAEGSSRYLIVTDAETSVKHVYDRLSGEEIVGATVDERGVITLPDGSVVSSPSESGHRYIISTVGVDNQTVVLDARTGQRVDGAEVMENGLVRLPDGKLVAPGSDVGGHYLVVPGESPEEGPMVFDRRTGEQVLGASVDASGVIHLPDGSMTVVASSDADRYVYVTDRETGAIHVFDRRLGTELQGAVIEPSGLIRLDNGELVAPASEKGHKYMVLTDDHGNLEAVYSRSSGELIPGAKLDSNGVITFEDGRLGIKPSEEGGRYVTAQDPTTGEVVVLDRRSGGVVEGAVVEENGLIRLADGKHVAPAGAEGSSRYLIVTDAETSVKHVYDRLSGEEIVGATVDERGVITLPDGSVVSSPSESGHRYIISTVGVDNQTVVLDARTGQRVDGAEVMENGLVRLPDGKLVAPGSDVGGHYLVVPGESPEEGPMVFDRRTGEQVLGASVDASGVIHLPDGSMTVVASSDADRYVYVTDRETGAIHVFDRRLGTELQGAVIEPSGLIRLDNGELVAPASEKGHKYMVLTDDHGNLEAVYSRSSGELIPGAKLDSNGVITFEDGRLGIKPSEEGGRYVTAQDPTTGEVVVLDRRSGGVVEGAVVEENGLIRLADGKHVAPAGAEGSSRYLIVTDAETSVKHVYDRLSGEEIVGATVDERGVITLPDGSVVSSPSESGHRYIISTVGVDNQTVVLDARTGQRVDGAEVMENGLVRLPDGKLVAPGSDVGGHYLVVPGESPEEGPMVFDRRTGEQVLGASVDASGVIHLPDGSMTVVASSDADRYVYVTDRETGAIHVFDRRLGTELQGAVIEPSGLIRLDNGELVAPASEKGHKYMVLTDDHGNLEAVYSRSSGELIPGAKLDSNGVITFEDGRLGIKPSEEGGRYVTAQDPTTGEVVVLDRRSGGVVEGAVVEENGLIRLADGKHVAPAGAEGSSRYLIVTDAETSVKHVYDRLSGEEIVGATVDERGVITLPDGSVVSSPSESGHRYIISTVGVDNQTVVLDARTGQRVDGAEVMENGLVRLPDGKLVAPGSDVGGHYLVVPGESPEEGPMVFDRRTGEQVLGASVDASGVIHLPDGSMTVVASSDADRYVYVTDRETGAIHVFDRRLGTELQGAVIEPSGLIRLDNGELVAPASEKGHKYMVLTDDQGNLEAVYNRSSGYLIPGASLGNDGVIILGDGKLGIQPSPDLDRYVTVHDPTSGDLVVLDRRTGSVVFGATVEDNGLIRLPSGVFVAPADPLSSSRYMVVFDADSQRNLVFDRRSGNQVENVMVNEHGVIMLPDGSVEVIPSESHQRYVVVFNEAKNESVVLDTRVGRRIDGAEVMRSGLIRLPDGKVVASASELGGLYLIVGAESPDESPMIFDRRSGEQVIGAFVDVNGLVHLPDGSVVVGTSPELDRYLVLTDPNTGTVQVFDRRLGVRLDGAVLEPSGLIRLATGNLVAPSSTDGSKILVVPLANGSSMVYDRFTGDIVHNYSTPTGSPGGRNGKGVHKDAGSCACVEELLRQGLLRLKGEKGEQGDMGPPGPQGPPGVCSTTCEAVGSGEKVIEGPPGPQGPPGFCTIEQCREASIPGPPGPPGERGERGEPGHFDFEDEKSVQFIKQLVHSYITQPEIRSSFQGPRGEPGTCNCEETSNPGKRGSPKLGEITGFGAMVFEKEMDLSKTSHTLPTGTMAYVKEMDTFYLKTNEATNTWRIISLMANSNSITLPIPSPEPEEVKEPRHFPQLQGKKLYLIARNERLRGDLKQGDRITGAHAGSIYACQRSANLVGLGRAFYPLISTDVFNMDYVVPPTYRYGVPLVNVNGEVLFDDFMSLIEGNAFPKAKILTFDGKDVMDDPAAPCLWLGRKPIYLNGDYEYAAQAKCRNWQTTYPAERGMTVTLPIVDGAPGFLSRENTRLTPCSQFCRMLCIQIAPTEK</sequence>
<accession>A0AAV2TL86</accession>
<dbReference type="InterPro" id="IPR011045">
    <property type="entry name" value="N2O_reductase_N"/>
</dbReference>
<comment type="caution">
    <text evidence="4">The sequence shown here is derived from an EMBL/GenBank/DDBJ whole genome shotgun (WGS) entry which is preliminary data.</text>
</comment>
<dbReference type="Gene3D" id="2.60.120.200">
    <property type="match status" value="1"/>
</dbReference>
<dbReference type="InterPro" id="IPR015943">
    <property type="entry name" value="WD40/YVTN_repeat-like_dom_sf"/>
</dbReference>
<dbReference type="InterPro" id="IPR016186">
    <property type="entry name" value="C-type_lectin-like/link_sf"/>
</dbReference>
<dbReference type="InterPro" id="IPR016187">
    <property type="entry name" value="CTDL_fold"/>
</dbReference>
<proteinExistence type="predicted"/>
<dbReference type="SUPFAM" id="SSF50969">
    <property type="entry name" value="YVTN repeat-like/Quinoprotein amine dehydrogenase"/>
    <property type="match status" value="5"/>
</dbReference>
<dbReference type="InterPro" id="IPR013320">
    <property type="entry name" value="ConA-like_dom_sf"/>
</dbReference>
<feature type="domain" description="Collagenase NC10/endostatin" evidence="3">
    <location>
        <begin position="3178"/>
        <end position="3356"/>
    </location>
</feature>
<evidence type="ECO:0000259" key="3">
    <source>
        <dbReference type="Pfam" id="PF06482"/>
    </source>
</evidence>
<keyword evidence="2" id="KW-0732">Signal</keyword>
<dbReference type="PANTHER" id="PTHR34512">
    <property type="entry name" value="CELL SURFACE PROTEIN"/>
    <property type="match status" value="1"/>
</dbReference>
<dbReference type="EMBL" id="CAXLJL010000401">
    <property type="protein sequence ID" value="CAL5137530.1"/>
    <property type="molecule type" value="Genomic_DNA"/>
</dbReference>
<organism evidence="4 5">
    <name type="scientific">Calicophoron daubneyi</name>
    <name type="common">Rumen fluke</name>
    <name type="synonym">Paramphistomum daubneyi</name>
    <dbReference type="NCBI Taxonomy" id="300641"/>
    <lineage>
        <taxon>Eukaryota</taxon>
        <taxon>Metazoa</taxon>
        <taxon>Spiralia</taxon>
        <taxon>Lophotrochozoa</taxon>
        <taxon>Platyhelminthes</taxon>
        <taxon>Trematoda</taxon>
        <taxon>Digenea</taxon>
        <taxon>Plagiorchiida</taxon>
        <taxon>Pronocephalata</taxon>
        <taxon>Paramphistomoidea</taxon>
        <taxon>Paramphistomidae</taxon>
        <taxon>Calicophoron</taxon>
    </lineage>
</organism>
<dbReference type="Gene3D" id="2.130.10.10">
    <property type="entry name" value="YVTN repeat-like/Quinoprotein amine dehydrogenase"/>
    <property type="match status" value="1"/>
</dbReference>
<dbReference type="InterPro" id="IPR010515">
    <property type="entry name" value="Collagenase_NC10/endostatin"/>
</dbReference>